<reference evidence="1 2" key="1">
    <citation type="submission" date="2020-05" db="EMBL/GenBank/DDBJ databases">
        <authorList>
            <person name="Khan S.A."/>
            <person name="Jeon C.O."/>
            <person name="Chun B.H."/>
        </authorList>
    </citation>
    <scope>NUCLEOTIDE SEQUENCE [LARGE SCALE GENOMIC DNA]</scope>
    <source>
        <strain evidence="1 2">B156</strain>
    </source>
</reference>
<name>A0A849K6X3_9BURK</name>
<dbReference type="Proteomes" id="UP000552954">
    <property type="component" value="Unassembled WGS sequence"/>
</dbReference>
<dbReference type="InterPro" id="IPR004951">
    <property type="entry name" value="DUF268_CAE_spp"/>
</dbReference>
<dbReference type="Pfam" id="PF03269">
    <property type="entry name" value="DUF268"/>
    <property type="match status" value="1"/>
</dbReference>
<gene>
    <name evidence="1" type="ORF">HK415_14770</name>
</gene>
<dbReference type="InterPro" id="IPR029063">
    <property type="entry name" value="SAM-dependent_MTases_sf"/>
</dbReference>
<accession>A0A849K6X3</accession>
<keyword evidence="2" id="KW-1185">Reference proteome</keyword>
<dbReference type="SUPFAM" id="SSF53335">
    <property type="entry name" value="S-adenosyl-L-methionine-dependent methyltransferases"/>
    <property type="match status" value="1"/>
</dbReference>
<organism evidence="1 2">
    <name type="scientific">Ramlibacter montanisoli</name>
    <dbReference type="NCBI Taxonomy" id="2732512"/>
    <lineage>
        <taxon>Bacteria</taxon>
        <taxon>Pseudomonadati</taxon>
        <taxon>Pseudomonadota</taxon>
        <taxon>Betaproteobacteria</taxon>
        <taxon>Burkholderiales</taxon>
        <taxon>Comamonadaceae</taxon>
        <taxon>Ramlibacter</taxon>
    </lineage>
</organism>
<dbReference type="Gene3D" id="3.40.50.150">
    <property type="entry name" value="Vaccinia Virus protein VP39"/>
    <property type="match status" value="1"/>
</dbReference>
<dbReference type="AlphaFoldDB" id="A0A849K6X3"/>
<protein>
    <submittedName>
        <fullName evidence="1">DUF268 domain-containing protein</fullName>
    </submittedName>
</protein>
<sequence length="252" mass="28333">MAHQDLINGAIHAYEDRQAREEAARVAFERFGRLAGQSARALRVDWSDRYLCLDDSTQQTGFDRHYIYHPAWAARVLARLGPRRHTDISSSLAFCSMVSAFMPVDFYDYRPAPLQLAGLNSLQADLLALPFEDGSLESVSCMHVLEHVGLGRYGDPIDPEGDLKAIRELRRVLAPGGSLLVVVPVGQPRVQFNAHRVYRHRDFLSWFDGLELVEFALIPDGEAPNGPIYHAPEHLVDQQVYGCGCYWFRAPA</sequence>
<evidence type="ECO:0000313" key="1">
    <source>
        <dbReference type="EMBL" id="NNU44152.1"/>
    </source>
</evidence>
<comment type="caution">
    <text evidence="1">The sequence shown here is derived from an EMBL/GenBank/DDBJ whole genome shotgun (WGS) entry which is preliminary data.</text>
</comment>
<evidence type="ECO:0000313" key="2">
    <source>
        <dbReference type="Proteomes" id="UP000552954"/>
    </source>
</evidence>
<dbReference type="EMBL" id="JABFCS010000001">
    <property type="protein sequence ID" value="NNU44152.1"/>
    <property type="molecule type" value="Genomic_DNA"/>
</dbReference>
<reference evidence="1 2" key="2">
    <citation type="submission" date="2020-06" db="EMBL/GenBank/DDBJ databases">
        <title>Ramlibacter rhizophilus sp. nov., isolated from rhizosphere soil of national flower Mugunghwa from South Korea.</title>
        <authorList>
            <person name="Zheng-Fei Y."/>
            <person name="Huan T."/>
        </authorList>
    </citation>
    <scope>NUCLEOTIDE SEQUENCE [LARGE SCALE GENOMIC DNA]</scope>
    <source>
        <strain evidence="1 2">B156</strain>
    </source>
</reference>
<proteinExistence type="predicted"/>